<dbReference type="Proteomes" id="UP000504637">
    <property type="component" value="Unplaced"/>
</dbReference>
<dbReference type="RefSeq" id="XP_033454735.1">
    <property type="nucleotide sequence ID" value="XM_033602736.1"/>
</dbReference>
<dbReference type="Gene3D" id="1.20.58.340">
    <property type="entry name" value="Magnesium transport protein CorA, transmembrane region"/>
    <property type="match status" value="1"/>
</dbReference>
<evidence type="ECO:0000256" key="2">
    <source>
        <dbReference type="ARBA" id="ARBA00022692"/>
    </source>
</evidence>
<feature type="transmembrane region" description="Helical" evidence="5">
    <location>
        <begin position="46"/>
        <end position="66"/>
    </location>
</feature>
<evidence type="ECO:0000313" key="6">
    <source>
        <dbReference type="Proteomes" id="UP000504637"/>
    </source>
</evidence>
<evidence type="ECO:0000313" key="7">
    <source>
        <dbReference type="RefSeq" id="XP_033454735.1"/>
    </source>
</evidence>
<accession>A0A6J3LR03</accession>
<dbReference type="GO" id="GO:0016020">
    <property type="term" value="C:membrane"/>
    <property type="evidence" value="ECO:0007669"/>
    <property type="project" value="UniProtKB-SubCell"/>
</dbReference>
<keyword evidence="2 5" id="KW-0812">Transmembrane</keyword>
<evidence type="ECO:0000256" key="5">
    <source>
        <dbReference type="SAM" id="Phobius"/>
    </source>
</evidence>
<sequence length="87" mass="10036">MRAIAVVTMTFLPATFVSTLFGMGFFTTQPSGDGTNGTLILSSDFWIFWAVSVPLTVITLISWWWWHRRRLRVEGDQTNERVLLREV</sequence>
<proteinExistence type="predicted"/>
<protein>
    <submittedName>
        <fullName evidence="7">Uncharacterized protein</fullName>
    </submittedName>
</protein>
<gene>
    <name evidence="7" type="ORF">K489DRAFT_366058</name>
</gene>
<evidence type="ECO:0000256" key="3">
    <source>
        <dbReference type="ARBA" id="ARBA00022989"/>
    </source>
</evidence>
<dbReference type="InterPro" id="IPR045863">
    <property type="entry name" value="CorA_TM1_TM2"/>
</dbReference>
<keyword evidence="3 5" id="KW-1133">Transmembrane helix</keyword>
<reference evidence="7" key="2">
    <citation type="submission" date="2020-04" db="EMBL/GenBank/DDBJ databases">
        <authorList>
            <consortium name="NCBI Genome Project"/>
        </authorList>
    </citation>
    <scope>NUCLEOTIDE SEQUENCE</scope>
    <source>
        <strain evidence="7">CBS 342.82</strain>
    </source>
</reference>
<dbReference type="SUPFAM" id="SSF144083">
    <property type="entry name" value="Magnesium transport protein CorA, transmembrane region"/>
    <property type="match status" value="1"/>
</dbReference>
<keyword evidence="4 5" id="KW-0472">Membrane</keyword>
<organism evidence="7">
    <name type="scientific">Dissoconium aciculare CBS 342.82</name>
    <dbReference type="NCBI Taxonomy" id="1314786"/>
    <lineage>
        <taxon>Eukaryota</taxon>
        <taxon>Fungi</taxon>
        <taxon>Dikarya</taxon>
        <taxon>Ascomycota</taxon>
        <taxon>Pezizomycotina</taxon>
        <taxon>Dothideomycetes</taxon>
        <taxon>Dothideomycetidae</taxon>
        <taxon>Mycosphaerellales</taxon>
        <taxon>Dissoconiaceae</taxon>
        <taxon>Dissoconium</taxon>
    </lineage>
</organism>
<name>A0A6J3LR03_9PEZI</name>
<dbReference type="AlphaFoldDB" id="A0A6J3LR03"/>
<evidence type="ECO:0000256" key="4">
    <source>
        <dbReference type="ARBA" id="ARBA00023136"/>
    </source>
</evidence>
<comment type="subcellular location">
    <subcellularLocation>
        <location evidence="1">Membrane</location>
        <topology evidence="1">Multi-pass membrane protein</topology>
    </subcellularLocation>
</comment>
<dbReference type="GeneID" id="54360536"/>
<keyword evidence="6" id="KW-1185">Reference proteome</keyword>
<reference evidence="7" key="3">
    <citation type="submission" date="2025-08" db="UniProtKB">
        <authorList>
            <consortium name="RefSeq"/>
        </authorList>
    </citation>
    <scope>IDENTIFICATION</scope>
    <source>
        <strain evidence="7">CBS 342.82</strain>
    </source>
</reference>
<evidence type="ECO:0000256" key="1">
    <source>
        <dbReference type="ARBA" id="ARBA00004141"/>
    </source>
</evidence>
<reference evidence="7" key="1">
    <citation type="submission" date="2020-01" db="EMBL/GenBank/DDBJ databases">
        <authorList>
            <consortium name="DOE Joint Genome Institute"/>
            <person name="Haridas S."/>
            <person name="Albert R."/>
            <person name="Binder M."/>
            <person name="Bloem J."/>
            <person name="Labutti K."/>
            <person name="Salamov A."/>
            <person name="Andreopoulos B."/>
            <person name="Baker S.E."/>
            <person name="Barry K."/>
            <person name="Bills G."/>
            <person name="Bluhm B.H."/>
            <person name="Cannon C."/>
            <person name="Castanera R."/>
            <person name="Culley D.E."/>
            <person name="Daum C."/>
            <person name="Ezra D."/>
            <person name="Gonzalez J.B."/>
            <person name="Henrissat B."/>
            <person name="Kuo A."/>
            <person name="Liang C."/>
            <person name="Lipzen A."/>
            <person name="Lutzoni F."/>
            <person name="Magnuson J."/>
            <person name="Mondo S."/>
            <person name="Nolan M."/>
            <person name="Ohm R."/>
            <person name="Pangilinan J."/>
            <person name="Park H.-J."/>
            <person name="Ramirez L."/>
            <person name="Alfaro M."/>
            <person name="Sun H."/>
            <person name="Tritt A."/>
            <person name="Yoshinaga Y."/>
            <person name="Zwiers L.-H."/>
            <person name="Turgeon B.G."/>
            <person name="Goodwin S.B."/>
            <person name="Spatafora J.W."/>
            <person name="Crous P.W."/>
            <person name="Grigoriev I.V."/>
        </authorList>
    </citation>
    <scope>NUCLEOTIDE SEQUENCE</scope>
    <source>
        <strain evidence="7">CBS 342.82</strain>
    </source>
</reference>
<dbReference type="OrthoDB" id="2830640at2759"/>